<evidence type="ECO:0000256" key="1">
    <source>
        <dbReference type="SAM" id="Phobius"/>
    </source>
</evidence>
<reference evidence="2" key="3">
    <citation type="submission" date="2025-09" db="UniProtKB">
        <authorList>
            <consortium name="Ensembl"/>
        </authorList>
    </citation>
    <scope>IDENTIFICATION</scope>
</reference>
<reference evidence="2" key="2">
    <citation type="submission" date="2025-08" db="UniProtKB">
        <authorList>
            <consortium name="Ensembl"/>
        </authorList>
    </citation>
    <scope>IDENTIFICATION</scope>
</reference>
<keyword evidence="1" id="KW-0472">Membrane</keyword>
<dbReference type="Ensembl" id="ENSSSUT00005018371.1">
    <property type="protein sequence ID" value="ENSSSUP00005016114.1"/>
    <property type="gene ID" value="ENSSSUG00005010394.1"/>
</dbReference>
<sequence>HELSKCFIYSYENRSISGPHMIICSALCALYITYNFSLKIPFQEMNASLKVKDYISVVFKLFITMS</sequence>
<reference evidence="2 3" key="1">
    <citation type="submission" date="2019-05" db="EMBL/GenBank/DDBJ databases">
        <title>A Chromosome-scale Meerkat (S. suricatta) Genome Assembly.</title>
        <authorList>
            <person name="Dudchenko O."/>
            <person name="Lieberman Aiden E."/>
            <person name="Tung J."/>
            <person name="Barreiro L.B."/>
            <person name="Clutton-Brock T.H."/>
        </authorList>
    </citation>
    <scope>NUCLEOTIDE SEQUENCE [LARGE SCALE GENOMIC DNA]</scope>
</reference>
<organism evidence="2 3">
    <name type="scientific">Suricata suricatta</name>
    <name type="common">Meerkat</name>
    <dbReference type="NCBI Taxonomy" id="37032"/>
    <lineage>
        <taxon>Eukaryota</taxon>
        <taxon>Metazoa</taxon>
        <taxon>Chordata</taxon>
        <taxon>Craniata</taxon>
        <taxon>Vertebrata</taxon>
        <taxon>Euteleostomi</taxon>
        <taxon>Mammalia</taxon>
        <taxon>Eutheria</taxon>
        <taxon>Laurasiatheria</taxon>
        <taxon>Carnivora</taxon>
        <taxon>Feliformia</taxon>
        <taxon>Herpestidae</taxon>
        <taxon>Suricata</taxon>
    </lineage>
</organism>
<keyword evidence="1" id="KW-0812">Transmembrane</keyword>
<dbReference type="Proteomes" id="UP000472268">
    <property type="component" value="Chromosome 1"/>
</dbReference>
<keyword evidence="1" id="KW-1133">Transmembrane helix</keyword>
<proteinExistence type="predicted"/>
<evidence type="ECO:0000313" key="2">
    <source>
        <dbReference type="Ensembl" id="ENSSSUP00005016114.1"/>
    </source>
</evidence>
<protein>
    <submittedName>
        <fullName evidence="2">Uncharacterized protein</fullName>
    </submittedName>
</protein>
<accession>A0A673U460</accession>
<dbReference type="AlphaFoldDB" id="A0A673U460"/>
<name>A0A673U460_SURSU</name>
<feature type="transmembrane region" description="Helical" evidence="1">
    <location>
        <begin position="20"/>
        <end position="38"/>
    </location>
</feature>
<evidence type="ECO:0000313" key="3">
    <source>
        <dbReference type="Proteomes" id="UP000472268"/>
    </source>
</evidence>
<keyword evidence="3" id="KW-1185">Reference proteome</keyword>
<dbReference type="OMA" id="NIQCESH"/>